<gene>
    <name evidence="9" type="ORF">BJN45_04655</name>
</gene>
<evidence type="ECO:0000259" key="8">
    <source>
        <dbReference type="PROSITE" id="PS50928"/>
    </source>
</evidence>
<dbReference type="Proteomes" id="UP000187526">
    <property type="component" value="Unassembled WGS sequence"/>
</dbReference>
<dbReference type="STRING" id="418702.BJN45_04655"/>
<evidence type="ECO:0000256" key="3">
    <source>
        <dbReference type="ARBA" id="ARBA00022475"/>
    </source>
</evidence>
<dbReference type="Gene3D" id="1.10.3720.10">
    <property type="entry name" value="MetI-like"/>
    <property type="match status" value="2"/>
</dbReference>
<sequence>MRASTYSPLLIIGIAVALLAGLPVASVGLNLFAGGTSETWSHLSHTVLPEYIANSLWLCLGVGLGVGVVGVATAWLTAMHDFPGRRFFEWALVLPLAVPAYVMAYVYTDFLQFVGPVQSTLRDLFGWEFGDYWFPDIRTLPGAMAMFVCVLYPYVYLLARAAFLERASGMLEAARTLGMGPWRAFFMVSLPLARPAIVAGIALALMETLADYGTVAYFAVNTFTTGIYRAWFSLGDRIAAAQLAAMLLGFVLFLLMAERISRGRARYHNTTGRNRPMAGAQLRGIKGVAATFACAMPLFLGFVLPALLLLKMALTDGDAQFGERFLILSRNSFLLAGTTACIGVLLALLLAYGARLSQTSFSAGLNRLVGLGYAVPGAVIAVGVLIPVTRLDHWLSGQWETWFGHNPGLLLTGGIAALVYAYLVRFLAVALHTVESSLAKITPSMDDAARSLGLGQGETLRRVHTPLLRGSLLTAGLLVFVDVMKELPATLVMRPFNFDTLATQAYTLASDERLAEASTASLAIVLVGLLPLVLLSRQISASRRR</sequence>
<keyword evidence="10" id="KW-1185">Reference proteome</keyword>
<dbReference type="PANTHER" id="PTHR30183">
    <property type="entry name" value="MOLYBDENUM TRANSPORT SYSTEM PERMEASE PROTEIN MODB"/>
    <property type="match status" value="1"/>
</dbReference>
<reference evidence="9 10" key="1">
    <citation type="submission" date="2016-10" db="EMBL/GenBank/DDBJ databases">
        <title>Alkaliphiles isolated from bioreactors.</title>
        <authorList>
            <person name="Salah Z."/>
            <person name="Rout S.P."/>
            <person name="Humphreys P.N."/>
        </authorList>
    </citation>
    <scope>NUCLEOTIDE SEQUENCE [LARGE SCALE GENOMIC DNA]</scope>
    <source>
        <strain evidence="9 10">ZS02</strain>
    </source>
</reference>
<dbReference type="RefSeq" id="WP_076092643.1">
    <property type="nucleotide sequence ID" value="NZ_MTHD01000002.1"/>
</dbReference>
<accession>A0A1R1I9E4</accession>
<feature type="transmembrane region" description="Helical" evidence="7">
    <location>
        <begin position="184"/>
        <end position="206"/>
    </location>
</feature>
<comment type="caution">
    <text evidence="9">The sequence shown here is derived from an EMBL/GenBank/DDBJ whole genome shotgun (WGS) entry which is preliminary data.</text>
</comment>
<dbReference type="GO" id="GO:0005886">
    <property type="term" value="C:plasma membrane"/>
    <property type="evidence" value="ECO:0007669"/>
    <property type="project" value="UniProtKB-SubCell"/>
</dbReference>
<keyword evidence="3" id="KW-1003">Cell membrane</keyword>
<organism evidence="9 10">
    <name type="scientific">Azonexus hydrophilus</name>
    <dbReference type="NCBI Taxonomy" id="418702"/>
    <lineage>
        <taxon>Bacteria</taxon>
        <taxon>Pseudomonadati</taxon>
        <taxon>Pseudomonadota</taxon>
        <taxon>Betaproteobacteria</taxon>
        <taxon>Rhodocyclales</taxon>
        <taxon>Azonexaceae</taxon>
        <taxon>Azonexus</taxon>
    </lineage>
</organism>
<evidence type="ECO:0000256" key="5">
    <source>
        <dbReference type="ARBA" id="ARBA00022989"/>
    </source>
</evidence>
<keyword evidence="2 7" id="KW-0813">Transport</keyword>
<dbReference type="OrthoDB" id="9790211at2"/>
<comment type="similarity">
    <text evidence="7">Belongs to the binding-protein-dependent transport system permease family.</text>
</comment>
<feature type="transmembrane region" description="Helical" evidence="7">
    <location>
        <begin position="408"/>
        <end position="431"/>
    </location>
</feature>
<dbReference type="InterPro" id="IPR035906">
    <property type="entry name" value="MetI-like_sf"/>
</dbReference>
<feature type="transmembrane region" description="Helical" evidence="7">
    <location>
        <begin position="238"/>
        <end position="257"/>
    </location>
</feature>
<dbReference type="SUPFAM" id="SSF161098">
    <property type="entry name" value="MetI-like"/>
    <property type="match status" value="2"/>
</dbReference>
<feature type="transmembrane region" description="Helical" evidence="7">
    <location>
        <begin position="365"/>
        <end position="388"/>
    </location>
</feature>
<keyword evidence="4 7" id="KW-0812">Transmembrane</keyword>
<dbReference type="FunFam" id="1.10.3720.10:FF:000088">
    <property type="entry name" value="Iron(III) ABC transporter, permease protein"/>
    <property type="match status" value="1"/>
</dbReference>
<dbReference type="GO" id="GO:0055085">
    <property type="term" value="P:transmembrane transport"/>
    <property type="evidence" value="ECO:0007669"/>
    <property type="project" value="InterPro"/>
</dbReference>
<feature type="transmembrane region" description="Helical" evidence="7">
    <location>
        <begin position="87"/>
        <end position="107"/>
    </location>
</feature>
<feature type="transmembrane region" description="Helical" evidence="7">
    <location>
        <begin position="517"/>
        <end position="535"/>
    </location>
</feature>
<dbReference type="AlphaFoldDB" id="A0A1R1I9E4"/>
<evidence type="ECO:0000256" key="7">
    <source>
        <dbReference type="RuleBase" id="RU363032"/>
    </source>
</evidence>
<dbReference type="PROSITE" id="PS50928">
    <property type="entry name" value="ABC_TM1"/>
    <property type="match status" value="2"/>
</dbReference>
<comment type="subcellular location">
    <subcellularLocation>
        <location evidence="1 7">Cell membrane</location>
        <topology evidence="1 7">Multi-pass membrane protein</topology>
    </subcellularLocation>
</comment>
<dbReference type="EMBL" id="MTHD01000002">
    <property type="protein sequence ID" value="OMG55209.1"/>
    <property type="molecule type" value="Genomic_DNA"/>
</dbReference>
<protein>
    <submittedName>
        <fullName evidence="9">Iron ABC transporter permease</fullName>
    </submittedName>
</protein>
<evidence type="ECO:0000256" key="6">
    <source>
        <dbReference type="ARBA" id="ARBA00023136"/>
    </source>
</evidence>
<feature type="transmembrane region" description="Helical" evidence="7">
    <location>
        <begin position="143"/>
        <end position="163"/>
    </location>
</feature>
<dbReference type="PANTHER" id="PTHR30183:SF2">
    <property type="entry name" value="IRON UTILIZATION PROTEIN"/>
    <property type="match status" value="1"/>
</dbReference>
<proteinExistence type="inferred from homology"/>
<feature type="transmembrane region" description="Helical" evidence="7">
    <location>
        <begin position="52"/>
        <end position="75"/>
    </location>
</feature>
<evidence type="ECO:0000256" key="1">
    <source>
        <dbReference type="ARBA" id="ARBA00004651"/>
    </source>
</evidence>
<evidence type="ECO:0000313" key="9">
    <source>
        <dbReference type="EMBL" id="OMG55209.1"/>
    </source>
</evidence>
<dbReference type="InterPro" id="IPR000515">
    <property type="entry name" value="MetI-like"/>
</dbReference>
<feature type="domain" description="ABC transmembrane type-1" evidence="8">
    <location>
        <begin position="52"/>
        <end position="256"/>
    </location>
</feature>
<feature type="transmembrane region" description="Helical" evidence="7">
    <location>
        <begin position="333"/>
        <end position="353"/>
    </location>
</feature>
<keyword evidence="6 7" id="KW-0472">Membrane</keyword>
<evidence type="ECO:0000256" key="2">
    <source>
        <dbReference type="ARBA" id="ARBA00022448"/>
    </source>
</evidence>
<keyword evidence="5 7" id="KW-1133">Transmembrane helix</keyword>
<name>A0A1R1I9E4_9RHOO</name>
<dbReference type="CDD" id="cd06261">
    <property type="entry name" value="TM_PBP2"/>
    <property type="match status" value="2"/>
</dbReference>
<feature type="transmembrane region" description="Helical" evidence="7">
    <location>
        <begin position="467"/>
        <end position="484"/>
    </location>
</feature>
<dbReference type="Pfam" id="PF00528">
    <property type="entry name" value="BPD_transp_1"/>
    <property type="match status" value="2"/>
</dbReference>
<feature type="domain" description="ABC transmembrane type-1" evidence="8">
    <location>
        <begin position="329"/>
        <end position="535"/>
    </location>
</feature>
<evidence type="ECO:0000313" key="10">
    <source>
        <dbReference type="Proteomes" id="UP000187526"/>
    </source>
</evidence>
<feature type="transmembrane region" description="Helical" evidence="7">
    <location>
        <begin position="287"/>
        <end position="313"/>
    </location>
</feature>
<evidence type="ECO:0000256" key="4">
    <source>
        <dbReference type="ARBA" id="ARBA00022692"/>
    </source>
</evidence>